<evidence type="ECO:0000313" key="3">
    <source>
        <dbReference type="Proteomes" id="UP000503640"/>
    </source>
</evidence>
<dbReference type="Proteomes" id="UP000503640">
    <property type="component" value="Unassembled WGS sequence"/>
</dbReference>
<reference evidence="3" key="1">
    <citation type="journal article" date="2020" name="Appl. Environ. Microbiol.">
        <title>Diazotrophic Anaeromyxobacter Isolates from Soils.</title>
        <authorList>
            <person name="Masuda Y."/>
            <person name="Yamanaka H."/>
            <person name="Xu Z.X."/>
            <person name="Shiratori Y."/>
            <person name="Aono T."/>
            <person name="Amachi S."/>
            <person name="Senoo K."/>
            <person name="Itoh H."/>
        </authorList>
    </citation>
    <scope>NUCLEOTIDE SEQUENCE [LARGE SCALE GENOMIC DNA]</scope>
    <source>
        <strain evidence="3">R267</strain>
    </source>
</reference>
<evidence type="ECO:0000313" key="2">
    <source>
        <dbReference type="EMBL" id="GEJ59538.1"/>
    </source>
</evidence>
<feature type="region of interest" description="Disordered" evidence="1">
    <location>
        <begin position="51"/>
        <end position="89"/>
    </location>
</feature>
<keyword evidence="3" id="KW-1185">Reference proteome</keyword>
<proteinExistence type="predicted"/>
<dbReference type="EMBL" id="BJTG01000016">
    <property type="protein sequence ID" value="GEJ59538.1"/>
    <property type="molecule type" value="Genomic_DNA"/>
</dbReference>
<accession>A0A7I9VTG4</accession>
<comment type="caution">
    <text evidence="2">The sequence shown here is derived from an EMBL/GenBank/DDBJ whole genome shotgun (WGS) entry which is preliminary data.</text>
</comment>
<dbReference type="RefSeq" id="WP_176069127.1">
    <property type="nucleotide sequence ID" value="NZ_BJTG01000016.1"/>
</dbReference>
<gene>
    <name evidence="2" type="ORF">AMYX_42790</name>
</gene>
<name>A0A7I9VTG4_9BACT</name>
<organism evidence="2 3">
    <name type="scientific">Anaeromyxobacter diazotrophicus</name>
    <dbReference type="NCBI Taxonomy" id="2590199"/>
    <lineage>
        <taxon>Bacteria</taxon>
        <taxon>Pseudomonadati</taxon>
        <taxon>Myxococcota</taxon>
        <taxon>Myxococcia</taxon>
        <taxon>Myxococcales</taxon>
        <taxon>Cystobacterineae</taxon>
        <taxon>Anaeromyxobacteraceae</taxon>
        <taxon>Anaeromyxobacter</taxon>
    </lineage>
</organism>
<evidence type="ECO:0000256" key="1">
    <source>
        <dbReference type="SAM" id="MobiDB-lite"/>
    </source>
</evidence>
<dbReference type="AlphaFoldDB" id="A0A7I9VTG4"/>
<sequence>MLTALVSAVAILALAGAAAAGAWWARREAEIELRALRGRLRELTARLATLEQGSAGSGRVGGSAPALRAQARPEEPAASEPGHGPRTVH</sequence>
<protein>
    <submittedName>
        <fullName evidence="2">Uncharacterized protein</fullName>
    </submittedName>
</protein>